<dbReference type="KEGG" id="psoj:PHYSODRAFT_328659"/>
<dbReference type="Proteomes" id="UP000002640">
    <property type="component" value="Unassembled WGS sequence"/>
</dbReference>
<dbReference type="AlphaFoldDB" id="G4ZA07"/>
<gene>
    <name evidence="1" type="ORF">PHYSODRAFT_328659</name>
</gene>
<keyword evidence="2" id="KW-1185">Reference proteome</keyword>
<dbReference type="EMBL" id="JH159153">
    <property type="protein sequence ID" value="EGZ20556.1"/>
    <property type="molecule type" value="Genomic_DNA"/>
</dbReference>
<protein>
    <submittedName>
        <fullName evidence="1">Uncharacterized protein</fullName>
    </submittedName>
</protein>
<reference evidence="1 2" key="1">
    <citation type="journal article" date="2006" name="Science">
        <title>Phytophthora genome sequences uncover evolutionary origins and mechanisms of pathogenesis.</title>
        <authorList>
            <person name="Tyler B.M."/>
            <person name="Tripathy S."/>
            <person name="Zhang X."/>
            <person name="Dehal P."/>
            <person name="Jiang R.H."/>
            <person name="Aerts A."/>
            <person name="Arredondo F.D."/>
            <person name="Baxter L."/>
            <person name="Bensasson D."/>
            <person name="Beynon J.L."/>
            <person name="Chapman J."/>
            <person name="Damasceno C.M."/>
            <person name="Dorrance A.E."/>
            <person name="Dou D."/>
            <person name="Dickerman A.W."/>
            <person name="Dubchak I.L."/>
            <person name="Garbelotto M."/>
            <person name="Gijzen M."/>
            <person name="Gordon S.G."/>
            <person name="Govers F."/>
            <person name="Grunwald N.J."/>
            <person name="Huang W."/>
            <person name="Ivors K.L."/>
            <person name="Jones R.W."/>
            <person name="Kamoun S."/>
            <person name="Krampis K."/>
            <person name="Lamour K.H."/>
            <person name="Lee M.K."/>
            <person name="McDonald W.H."/>
            <person name="Medina M."/>
            <person name="Meijer H.J."/>
            <person name="Nordberg E.K."/>
            <person name="Maclean D.J."/>
            <person name="Ospina-Giraldo M.D."/>
            <person name="Morris P.F."/>
            <person name="Phuntumart V."/>
            <person name="Putnam N.H."/>
            <person name="Rash S."/>
            <person name="Rose J.K."/>
            <person name="Sakihama Y."/>
            <person name="Salamov A.A."/>
            <person name="Savidor A."/>
            <person name="Scheuring C.F."/>
            <person name="Smith B.M."/>
            <person name="Sobral B.W."/>
            <person name="Terry A."/>
            <person name="Torto-Alalibo T.A."/>
            <person name="Win J."/>
            <person name="Xu Z."/>
            <person name="Zhang H."/>
            <person name="Grigoriev I.V."/>
            <person name="Rokhsar D.S."/>
            <person name="Boore J.L."/>
        </authorList>
    </citation>
    <scope>NUCLEOTIDE SEQUENCE [LARGE SCALE GENOMIC DNA]</scope>
    <source>
        <strain evidence="1 2">P6497</strain>
    </source>
</reference>
<evidence type="ECO:0000313" key="2">
    <source>
        <dbReference type="Proteomes" id="UP000002640"/>
    </source>
</evidence>
<accession>G4ZA07</accession>
<proteinExistence type="predicted"/>
<name>G4ZA07_PHYSP</name>
<evidence type="ECO:0000313" key="1">
    <source>
        <dbReference type="EMBL" id="EGZ20556.1"/>
    </source>
</evidence>
<sequence length="292" mass="32267">MRTSAEQDSFSETGSVFDRRAASSSWAVCILGGLRGTNWRRSEEKLSEVSHTVHNDLPTEGECEQAPNKIRSPSQAAYSIDELRAHLGRSASWAVCILGGLRGTNWRRSEEKLSEVSHTVHNDLPTEGECEQAPNKIRSPRQAAYSIDELRAHLGRSEEKLSEVSHTVHNDLPTEGECEEAPNKIRSPSQAAYSIDELRAHLGRSASWAVCILGGLRGTNWRRSEEKLSEVSHTVHNDLPTEGECEQAPNKIRSPSQAAYSIDELRAHLGRSASWAVCAGRIGEGARRNRPK</sequence>
<dbReference type="RefSeq" id="XP_009523273.1">
    <property type="nucleotide sequence ID" value="XM_009524978.1"/>
</dbReference>
<dbReference type="InParanoid" id="G4ZA07"/>
<organism evidence="1 2">
    <name type="scientific">Phytophthora sojae (strain P6497)</name>
    <name type="common">Soybean stem and root rot agent</name>
    <name type="synonym">Phytophthora megasperma f. sp. glycines</name>
    <dbReference type="NCBI Taxonomy" id="1094619"/>
    <lineage>
        <taxon>Eukaryota</taxon>
        <taxon>Sar</taxon>
        <taxon>Stramenopiles</taxon>
        <taxon>Oomycota</taxon>
        <taxon>Peronosporomycetes</taxon>
        <taxon>Peronosporales</taxon>
        <taxon>Peronosporaceae</taxon>
        <taxon>Phytophthora</taxon>
    </lineage>
</organism>
<dbReference type="GeneID" id="20645827"/>